<evidence type="ECO:0000256" key="6">
    <source>
        <dbReference type="ARBA" id="ARBA00022840"/>
    </source>
</evidence>
<evidence type="ECO:0000256" key="8">
    <source>
        <dbReference type="SAM" id="Phobius"/>
    </source>
</evidence>
<protein>
    <recommendedName>
        <fullName evidence="1">non-specific serine/threonine protein kinase</fullName>
        <ecNumber evidence="1">2.7.11.1</ecNumber>
    </recommendedName>
</protein>
<dbReference type="PROSITE" id="PS50011">
    <property type="entry name" value="PROTEIN_KINASE_DOM"/>
    <property type="match status" value="1"/>
</dbReference>
<feature type="compositionally biased region" description="Gly residues" evidence="7">
    <location>
        <begin position="656"/>
        <end position="673"/>
    </location>
</feature>
<dbReference type="SMART" id="SM00220">
    <property type="entry name" value="S_TKc"/>
    <property type="match status" value="1"/>
</dbReference>
<feature type="region of interest" description="Disordered" evidence="7">
    <location>
        <begin position="493"/>
        <end position="518"/>
    </location>
</feature>
<dbReference type="Pfam" id="PF00069">
    <property type="entry name" value="Pkinase"/>
    <property type="match status" value="1"/>
</dbReference>
<keyword evidence="8" id="KW-1133">Transmembrane helix</keyword>
<dbReference type="GO" id="GO:0004674">
    <property type="term" value="F:protein serine/threonine kinase activity"/>
    <property type="evidence" value="ECO:0007669"/>
    <property type="project" value="UniProtKB-KW"/>
</dbReference>
<comment type="caution">
    <text evidence="10">The sequence shown here is derived from an EMBL/GenBank/DDBJ whole genome shotgun (WGS) entry which is preliminary data.</text>
</comment>
<dbReference type="SUPFAM" id="SSF56112">
    <property type="entry name" value="Protein kinase-like (PK-like)"/>
    <property type="match status" value="1"/>
</dbReference>
<feature type="compositionally biased region" description="Low complexity" evidence="7">
    <location>
        <begin position="593"/>
        <end position="616"/>
    </location>
</feature>
<dbReference type="InterPro" id="IPR008271">
    <property type="entry name" value="Ser/Thr_kinase_AS"/>
</dbReference>
<evidence type="ECO:0000256" key="3">
    <source>
        <dbReference type="ARBA" id="ARBA00022679"/>
    </source>
</evidence>
<evidence type="ECO:0000313" key="10">
    <source>
        <dbReference type="EMBL" id="MBB4745508.1"/>
    </source>
</evidence>
<evidence type="ECO:0000313" key="11">
    <source>
        <dbReference type="Proteomes" id="UP000546162"/>
    </source>
</evidence>
<dbReference type="PANTHER" id="PTHR43289">
    <property type="entry name" value="MITOGEN-ACTIVATED PROTEIN KINASE KINASE KINASE 20-RELATED"/>
    <property type="match status" value="1"/>
</dbReference>
<name>A0A7W7H7W5_9ACTN</name>
<dbReference type="EMBL" id="JACHNB010000001">
    <property type="protein sequence ID" value="MBB4745508.1"/>
    <property type="molecule type" value="Genomic_DNA"/>
</dbReference>
<keyword evidence="8" id="KW-0472">Membrane</keyword>
<evidence type="ECO:0000256" key="7">
    <source>
        <dbReference type="SAM" id="MobiDB-lite"/>
    </source>
</evidence>
<evidence type="ECO:0000256" key="5">
    <source>
        <dbReference type="ARBA" id="ARBA00022777"/>
    </source>
</evidence>
<keyword evidence="11" id="KW-1185">Reference proteome</keyword>
<feature type="region of interest" description="Disordered" evidence="7">
    <location>
        <begin position="559"/>
        <end position="684"/>
    </location>
</feature>
<feature type="domain" description="Protein kinase" evidence="9">
    <location>
        <begin position="1"/>
        <end position="205"/>
    </location>
</feature>
<dbReference type="EC" id="2.7.11.1" evidence="1"/>
<reference evidence="10 11" key="1">
    <citation type="submission" date="2020-08" db="EMBL/GenBank/DDBJ databases">
        <title>Sequencing the genomes of 1000 actinobacteria strains.</title>
        <authorList>
            <person name="Klenk H.-P."/>
        </authorList>
    </citation>
    <scope>NUCLEOTIDE SEQUENCE [LARGE SCALE GENOMIC DNA]</scope>
    <source>
        <strain evidence="10 11">DSM 45809</strain>
    </source>
</reference>
<keyword evidence="4" id="KW-0547">Nucleotide-binding</keyword>
<dbReference type="CDD" id="cd14014">
    <property type="entry name" value="STKc_PknB_like"/>
    <property type="match status" value="1"/>
</dbReference>
<organism evidence="10 11">
    <name type="scientific">Actinoplanes octamycinicus</name>
    <dbReference type="NCBI Taxonomy" id="135948"/>
    <lineage>
        <taxon>Bacteria</taxon>
        <taxon>Bacillati</taxon>
        <taxon>Actinomycetota</taxon>
        <taxon>Actinomycetes</taxon>
        <taxon>Micromonosporales</taxon>
        <taxon>Micromonosporaceae</taxon>
        <taxon>Actinoplanes</taxon>
    </lineage>
</organism>
<dbReference type="Proteomes" id="UP000546162">
    <property type="component" value="Unassembled WGS sequence"/>
</dbReference>
<dbReference type="PANTHER" id="PTHR43289:SF6">
    <property type="entry name" value="SERINE_THREONINE-PROTEIN KINASE NEKL-3"/>
    <property type="match status" value="1"/>
</dbReference>
<keyword evidence="6" id="KW-0067">ATP-binding</keyword>
<feature type="transmembrane region" description="Helical" evidence="8">
    <location>
        <begin position="527"/>
        <end position="548"/>
    </location>
</feature>
<feature type="region of interest" description="Disordered" evidence="7">
    <location>
        <begin position="256"/>
        <end position="306"/>
    </location>
</feature>
<evidence type="ECO:0000256" key="4">
    <source>
        <dbReference type="ARBA" id="ARBA00022741"/>
    </source>
</evidence>
<dbReference type="FunFam" id="1.10.510.10:FF:000021">
    <property type="entry name" value="Serine/threonine protein kinase"/>
    <property type="match status" value="1"/>
</dbReference>
<accession>A0A7W7H7W5</accession>
<feature type="compositionally biased region" description="Low complexity" evidence="7">
    <location>
        <begin position="559"/>
        <end position="582"/>
    </location>
</feature>
<dbReference type="InterPro" id="IPR011009">
    <property type="entry name" value="Kinase-like_dom_sf"/>
</dbReference>
<keyword evidence="5 10" id="KW-0418">Kinase</keyword>
<sequence>MAALRHPGVVPVYDFGDTEDGAFLVMARVAGQPLNQMLAERGQLTVAETMSVVAQAGRALQAAHEAGVVHRDVKPGNLIIEPDGTVVLVDFGVARSANSVTLTGAREVVGTALYIAPEQVSKRATGPAADIYALGAVAYNCLAGRPPFLGDNPLAVALQHVTDEPAPLSRDVPRPVRDLVGIALAKDPAERFPSAAAMASAAEFAAADAAARSNAMATGLSTNTEAIGLDAATFGSLANSGALAAGGAMAAGAAVAGSPTSSGATATGGTATSAGAAGSPTSSGSMATGGAATSAGATGNSASSGAMAAGGAAAGAGFAGSPDSAAPGISDAATEAVPAGAGSVFAARAMVGGPRYADILPVGPARDGNTMAAELPESFTRVDTPPATGADGPAKSTRPDGPATDGSAAARAAAGIAAAGAAGGTATGGAAGGTATGETAGGIARSGAAGAIAPGRVAGSNAALQDTGGIATGHRAGGIATGHRADGVAAGQRAGGLATGGAGGASIGGAGGRGRDRDLADGRRKKGLIAAMVGLLLLAGLGAVLALADPFGMFDKEPAGGTAPAGGKPSAVVKTSPTPTSTGDKDDDDNSGPDRPTTRTSAPATAPTGKGTAEPTKPQPADPDPTTADPTTEPAEPTEEPTTAEPTETGTDGGDDSGTGGGDQDSGGNGGGNSDNSGPGNNNE</sequence>
<keyword evidence="8" id="KW-0812">Transmembrane</keyword>
<evidence type="ECO:0000256" key="2">
    <source>
        <dbReference type="ARBA" id="ARBA00022527"/>
    </source>
</evidence>
<dbReference type="Gene3D" id="1.10.510.10">
    <property type="entry name" value="Transferase(Phosphotransferase) domain 1"/>
    <property type="match status" value="1"/>
</dbReference>
<dbReference type="AlphaFoldDB" id="A0A7W7H7W5"/>
<dbReference type="InterPro" id="IPR000719">
    <property type="entry name" value="Prot_kinase_dom"/>
</dbReference>
<feature type="compositionally biased region" description="Low complexity" evidence="7">
    <location>
        <begin position="674"/>
        <end position="684"/>
    </location>
</feature>
<keyword evidence="3 10" id="KW-0808">Transferase</keyword>
<keyword evidence="2" id="KW-0723">Serine/threonine-protein kinase</keyword>
<feature type="region of interest" description="Disordered" evidence="7">
    <location>
        <begin position="377"/>
        <end position="409"/>
    </location>
</feature>
<proteinExistence type="predicted"/>
<dbReference type="GO" id="GO:0005524">
    <property type="term" value="F:ATP binding"/>
    <property type="evidence" value="ECO:0007669"/>
    <property type="project" value="UniProtKB-KW"/>
</dbReference>
<dbReference type="PROSITE" id="PS00108">
    <property type="entry name" value="PROTEIN_KINASE_ST"/>
    <property type="match status" value="1"/>
</dbReference>
<feature type="compositionally biased region" description="Gly residues" evidence="7">
    <location>
        <begin position="493"/>
        <end position="512"/>
    </location>
</feature>
<evidence type="ECO:0000256" key="1">
    <source>
        <dbReference type="ARBA" id="ARBA00012513"/>
    </source>
</evidence>
<gene>
    <name evidence="10" type="ORF">BJY16_008967</name>
</gene>
<feature type="compositionally biased region" description="Low complexity" evidence="7">
    <location>
        <begin position="624"/>
        <end position="650"/>
    </location>
</feature>
<evidence type="ECO:0000259" key="9">
    <source>
        <dbReference type="PROSITE" id="PS50011"/>
    </source>
</evidence>